<dbReference type="EMBL" id="PP965495">
    <property type="protein sequence ID" value="XCO00084.1"/>
    <property type="molecule type" value="Genomic_DNA"/>
</dbReference>
<reference evidence="2" key="1">
    <citation type="submission" date="2024-06" db="EMBL/GenBank/DDBJ databases">
        <title>Intestivirid acquisition increases across infancy in a wild primate population.</title>
        <authorList>
            <person name="Schneider-Creas I.A."/>
            <person name="Moya I.L."/>
            <person name="Chiou K.L."/>
            <person name="Baniel A."/>
            <person name="Azanaw Haile A."/>
            <person name="Kebede F."/>
            <person name="Abebe B."/>
            <person name="Snyder-Mackler N."/>
            <person name="Varsani A."/>
        </authorList>
    </citation>
    <scope>NUCLEOTIDE SEQUENCE</scope>
    <source>
        <strain evidence="2">Int_RNL_2018_1252_VOL</strain>
    </source>
</reference>
<evidence type="ECO:0000259" key="1">
    <source>
        <dbReference type="Pfam" id="PF12728"/>
    </source>
</evidence>
<name>A0AAU8MIQ6_9CAUD</name>
<accession>A0AAU8MIQ6</accession>
<evidence type="ECO:0000313" key="2">
    <source>
        <dbReference type="EMBL" id="XCO00084.1"/>
    </source>
</evidence>
<dbReference type="InterPro" id="IPR041657">
    <property type="entry name" value="HTH_17"/>
</dbReference>
<proteinExistence type="predicted"/>
<sequence>MNTSIKLTIIKILKDTIYKIENNECALDDEEILSIAKNLIHIKLNIEQTCHYINVSRATLNRMIIDGRIPKPKKTLGGDKYWYQDELDDYIKNHK</sequence>
<dbReference type="Pfam" id="PF12728">
    <property type="entry name" value="HTH_17"/>
    <property type="match status" value="1"/>
</dbReference>
<organism evidence="2">
    <name type="scientific">Geladintestivirus 5</name>
    <dbReference type="NCBI Taxonomy" id="3233137"/>
    <lineage>
        <taxon>Viruses</taxon>
        <taxon>Duplodnaviria</taxon>
        <taxon>Heunggongvirae</taxon>
        <taxon>Uroviricota</taxon>
        <taxon>Caudoviricetes</taxon>
        <taxon>Crassvirales</taxon>
    </lineage>
</organism>
<feature type="domain" description="Helix-turn-helix" evidence="1">
    <location>
        <begin position="44"/>
        <end position="94"/>
    </location>
</feature>
<protein>
    <submittedName>
        <fullName evidence="2">Transcriptional regulator</fullName>
    </submittedName>
</protein>